<dbReference type="InterPro" id="IPR044821">
    <property type="entry name" value="At1g28695/At4g15970-like"/>
</dbReference>
<keyword evidence="1" id="KW-1133">Transmembrane helix</keyword>
<proteinExistence type="predicted"/>
<dbReference type="AlphaFoldDB" id="A0A835IY92"/>
<evidence type="ECO:0000313" key="4">
    <source>
        <dbReference type="Proteomes" id="UP000631114"/>
    </source>
</evidence>
<dbReference type="InterPro" id="IPR005069">
    <property type="entry name" value="Nucl-diP-sugar_transferase"/>
</dbReference>
<keyword evidence="1" id="KW-0812">Transmembrane</keyword>
<evidence type="ECO:0000313" key="3">
    <source>
        <dbReference type="EMBL" id="KAF9624852.1"/>
    </source>
</evidence>
<keyword evidence="4" id="KW-1185">Reference proteome</keyword>
<sequence>MDCSKNRVGHLALVSVFMVGVLYLSISTPDVSKGLLSFKYYQSCSSPNKTTTVTLRDELETTLDEAATENKSLIIAILNKAYVEGEKPMLDLFLESFWLGQDTQLLINHLLLVAMDQVAYDRCKFLRLHCYRLVTEGVDYGEEKLYMSRDFINMMWRRTLFLADLLKRGYNFIFTDIDIMWFGNPFARLSQDDSEDIQISVDSFNGNPWSTDNHINTGFYFVKSNNKTISLFETWYAMRNDSNYKGMKEQDVLEKIMHIGVFSELGLRVRFLNTLFFSGFCENSRDFSVVVTVHANCCRSIEAKVADLSVVLRDWRSFRTVAHDSKKENMSALHWSKHVACIMSWRNVNESLN</sequence>
<dbReference type="EMBL" id="JADFTS010000001">
    <property type="protein sequence ID" value="KAF9624852.1"/>
    <property type="molecule type" value="Genomic_DNA"/>
</dbReference>
<evidence type="ECO:0000259" key="2">
    <source>
        <dbReference type="Pfam" id="PF03407"/>
    </source>
</evidence>
<evidence type="ECO:0000256" key="1">
    <source>
        <dbReference type="SAM" id="Phobius"/>
    </source>
</evidence>
<dbReference type="OrthoDB" id="540503at2759"/>
<feature type="transmembrane region" description="Helical" evidence="1">
    <location>
        <begin position="7"/>
        <end position="26"/>
    </location>
</feature>
<protein>
    <recommendedName>
        <fullName evidence="2">Nucleotide-diphospho-sugar transferase domain-containing protein</fullName>
    </recommendedName>
</protein>
<gene>
    <name evidence="3" type="ORF">IFM89_015406</name>
</gene>
<accession>A0A835IY92</accession>
<comment type="caution">
    <text evidence="3">The sequence shown here is derived from an EMBL/GenBank/DDBJ whole genome shotgun (WGS) entry which is preliminary data.</text>
</comment>
<feature type="domain" description="Nucleotide-diphospho-sugar transferase" evidence="2">
    <location>
        <begin position="106"/>
        <end position="308"/>
    </location>
</feature>
<dbReference type="PANTHER" id="PTHR46038">
    <property type="entry name" value="EXPRESSED PROTEIN-RELATED"/>
    <property type="match status" value="1"/>
</dbReference>
<dbReference type="Pfam" id="PF03407">
    <property type="entry name" value="Nucleotid_trans"/>
    <property type="match status" value="1"/>
</dbReference>
<organism evidence="3 4">
    <name type="scientific">Coptis chinensis</name>
    <dbReference type="NCBI Taxonomy" id="261450"/>
    <lineage>
        <taxon>Eukaryota</taxon>
        <taxon>Viridiplantae</taxon>
        <taxon>Streptophyta</taxon>
        <taxon>Embryophyta</taxon>
        <taxon>Tracheophyta</taxon>
        <taxon>Spermatophyta</taxon>
        <taxon>Magnoliopsida</taxon>
        <taxon>Ranunculales</taxon>
        <taxon>Ranunculaceae</taxon>
        <taxon>Coptidoideae</taxon>
        <taxon>Coptis</taxon>
    </lineage>
</organism>
<keyword evidence="1" id="KW-0472">Membrane</keyword>
<reference evidence="3 4" key="1">
    <citation type="submission" date="2020-10" db="EMBL/GenBank/DDBJ databases">
        <title>The Coptis chinensis genome and diversification of protoberbering-type alkaloids.</title>
        <authorList>
            <person name="Wang B."/>
            <person name="Shu S."/>
            <person name="Song C."/>
            <person name="Liu Y."/>
        </authorList>
    </citation>
    <scope>NUCLEOTIDE SEQUENCE [LARGE SCALE GENOMIC DNA]</scope>
    <source>
        <strain evidence="3">HL-2020</strain>
        <tissue evidence="3">Leaf</tissue>
    </source>
</reference>
<dbReference type="PANTHER" id="PTHR46038:SF12">
    <property type="entry name" value="OS03G0731800 PROTEIN"/>
    <property type="match status" value="1"/>
</dbReference>
<name>A0A835IY92_9MAGN</name>
<dbReference type="Proteomes" id="UP000631114">
    <property type="component" value="Unassembled WGS sequence"/>
</dbReference>